<comment type="similarity">
    <text evidence="1 7">Belongs to the cytochrome P450 family.</text>
</comment>
<keyword evidence="4 7" id="KW-0560">Oxidoreductase</keyword>
<dbReference type="Gene3D" id="1.10.630.10">
    <property type="entry name" value="Cytochrome P450"/>
    <property type="match status" value="1"/>
</dbReference>
<evidence type="ECO:0000256" key="5">
    <source>
        <dbReference type="ARBA" id="ARBA00023004"/>
    </source>
</evidence>
<keyword evidence="9" id="KW-1185">Reference proteome</keyword>
<dbReference type="CDD" id="cd11029">
    <property type="entry name" value="CYP107-like"/>
    <property type="match status" value="1"/>
</dbReference>
<sequence length="405" mass="44551">MAADPFVLDTTGRDIHGEGALLRARGAMTRVELPGGVVAWSINRIDVLKRLLGDARVSKDPRRHWPVWRQGGIPEDWPLHLWVSVRNMFTAYGDEHRRLRSLVSKAFTPRRIEALRPTVEAITAGLLDDLDAGPPRVDLRAAFAYPLPIEVVCRLIGVPDDIRPGLRRAVDLIFDTAITPAEALANRQDIYRMVSELVALRRRQPADDVTSGLIAACDEQASRLSEEELVDTVILLISAGHETTVNLLDHAITALLAHPDQLRLVLAGERSWSDAVHEVLRWQAPVANLPLRYAVDDIAVNGVLIRRGEAIIASYGAAGRDPDFHGPTADRFDITREDKTHLAFGHGAHFCLGAPLVHLEAEVALPALFARFPDLALAVPADRLRPVRSFISNGHDTLPVVLRAG</sequence>
<protein>
    <submittedName>
        <fullName evidence="8">Cytochrome P450</fullName>
    </submittedName>
</protein>
<comment type="caution">
    <text evidence="8">The sequence shown here is derived from an EMBL/GenBank/DDBJ whole genome shotgun (WGS) entry which is preliminary data.</text>
</comment>
<evidence type="ECO:0000256" key="1">
    <source>
        <dbReference type="ARBA" id="ARBA00010617"/>
    </source>
</evidence>
<evidence type="ECO:0000313" key="8">
    <source>
        <dbReference type="EMBL" id="RKT54788.1"/>
    </source>
</evidence>
<reference evidence="8 9" key="1">
    <citation type="submission" date="2018-10" db="EMBL/GenBank/DDBJ databases">
        <title>Sequencing the genomes of 1000 actinobacteria strains.</title>
        <authorList>
            <person name="Klenk H.-P."/>
        </authorList>
    </citation>
    <scope>NUCLEOTIDE SEQUENCE [LARGE SCALE GENOMIC DNA]</scope>
    <source>
        <strain evidence="8 9">DSM 43800</strain>
    </source>
</reference>
<keyword evidence="5 7" id="KW-0408">Iron</keyword>
<keyword evidence="6 7" id="KW-0503">Monooxygenase</keyword>
<evidence type="ECO:0000256" key="4">
    <source>
        <dbReference type="ARBA" id="ARBA00023002"/>
    </source>
</evidence>
<evidence type="ECO:0000256" key="6">
    <source>
        <dbReference type="ARBA" id="ARBA00023033"/>
    </source>
</evidence>
<dbReference type="InterPro" id="IPR036396">
    <property type="entry name" value="Cyt_P450_sf"/>
</dbReference>
<gene>
    <name evidence="8" type="ORF">C8E97_3437</name>
</gene>
<dbReference type="PROSITE" id="PS00086">
    <property type="entry name" value="CYTOCHROME_P450"/>
    <property type="match status" value="1"/>
</dbReference>
<evidence type="ECO:0000256" key="2">
    <source>
        <dbReference type="ARBA" id="ARBA00022617"/>
    </source>
</evidence>
<accession>A0A495W4R3</accession>
<dbReference type="InterPro" id="IPR001128">
    <property type="entry name" value="Cyt_P450"/>
</dbReference>
<dbReference type="Pfam" id="PF00067">
    <property type="entry name" value="p450"/>
    <property type="match status" value="1"/>
</dbReference>
<proteinExistence type="inferred from homology"/>
<keyword evidence="3 7" id="KW-0479">Metal-binding</keyword>
<evidence type="ECO:0000313" key="9">
    <source>
        <dbReference type="Proteomes" id="UP000282084"/>
    </source>
</evidence>
<organism evidence="8 9">
    <name type="scientific">Saccharothrix australiensis</name>
    <dbReference type="NCBI Taxonomy" id="2072"/>
    <lineage>
        <taxon>Bacteria</taxon>
        <taxon>Bacillati</taxon>
        <taxon>Actinomycetota</taxon>
        <taxon>Actinomycetes</taxon>
        <taxon>Pseudonocardiales</taxon>
        <taxon>Pseudonocardiaceae</taxon>
        <taxon>Saccharothrix</taxon>
    </lineage>
</organism>
<dbReference type="InterPro" id="IPR017972">
    <property type="entry name" value="Cyt_P450_CS"/>
</dbReference>
<dbReference type="AlphaFoldDB" id="A0A495W4R3"/>
<dbReference type="GO" id="GO:0005506">
    <property type="term" value="F:iron ion binding"/>
    <property type="evidence" value="ECO:0007669"/>
    <property type="project" value="InterPro"/>
</dbReference>
<name>A0A495W4R3_9PSEU</name>
<dbReference type="SUPFAM" id="SSF48264">
    <property type="entry name" value="Cytochrome P450"/>
    <property type="match status" value="1"/>
</dbReference>
<dbReference type="Proteomes" id="UP000282084">
    <property type="component" value="Unassembled WGS sequence"/>
</dbReference>
<dbReference type="PANTHER" id="PTHR46696:SF1">
    <property type="entry name" value="CYTOCHROME P450 YJIB-RELATED"/>
    <property type="match status" value="1"/>
</dbReference>
<keyword evidence="2 7" id="KW-0349">Heme</keyword>
<dbReference type="GO" id="GO:0004497">
    <property type="term" value="F:monooxygenase activity"/>
    <property type="evidence" value="ECO:0007669"/>
    <property type="project" value="UniProtKB-KW"/>
</dbReference>
<dbReference type="GO" id="GO:0016705">
    <property type="term" value="F:oxidoreductase activity, acting on paired donors, with incorporation or reduction of molecular oxygen"/>
    <property type="evidence" value="ECO:0007669"/>
    <property type="project" value="InterPro"/>
</dbReference>
<evidence type="ECO:0000256" key="3">
    <source>
        <dbReference type="ARBA" id="ARBA00022723"/>
    </source>
</evidence>
<dbReference type="EMBL" id="RBXO01000001">
    <property type="protein sequence ID" value="RKT54788.1"/>
    <property type="molecule type" value="Genomic_DNA"/>
</dbReference>
<dbReference type="RefSeq" id="WP_121006609.1">
    <property type="nucleotide sequence ID" value="NZ_RBXO01000001.1"/>
</dbReference>
<dbReference type="GO" id="GO:0020037">
    <property type="term" value="F:heme binding"/>
    <property type="evidence" value="ECO:0007669"/>
    <property type="project" value="InterPro"/>
</dbReference>
<dbReference type="FunFam" id="1.10.630.10:FF:000018">
    <property type="entry name" value="Cytochrome P450 monooxygenase"/>
    <property type="match status" value="1"/>
</dbReference>
<evidence type="ECO:0000256" key="7">
    <source>
        <dbReference type="RuleBase" id="RU000461"/>
    </source>
</evidence>
<dbReference type="PANTHER" id="PTHR46696">
    <property type="entry name" value="P450, PUTATIVE (EUROFUNG)-RELATED"/>
    <property type="match status" value="1"/>
</dbReference>
<dbReference type="InterPro" id="IPR002397">
    <property type="entry name" value="Cyt_P450_B"/>
</dbReference>
<dbReference type="OrthoDB" id="5500002at2"/>
<dbReference type="PRINTS" id="PR00359">
    <property type="entry name" value="BP450"/>
</dbReference>